<dbReference type="EMBL" id="BNDX01000006">
    <property type="protein sequence ID" value="GHI29719.1"/>
    <property type="molecule type" value="Genomic_DNA"/>
</dbReference>
<keyword evidence="1" id="KW-1133">Transmembrane helix</keyword>
<dbReference type="Proteomes" id="UP001052655">
    <property type="component" value="Unassembled WGS sequence"/>
</dbReference>
<protein>
    <recommendedName>
        <fullName evidence="4">Hydrophobic protein</fullName>
    </recommendedName>
</protein>
<keyword evidence="1" id="KW-0812">Transmembrane</keyword>
<accession>A0ABQ3PXI2</accession>
<sequence>MVPLLLVLLLALILFGAGFALKVLWWVALVVLVLWLLGFLVRGTTAGGGRGRWYRWWTGGHRRR</sequence>
<evidence type="ECO:0000313" key="2">
    <source>
        <dbReference type="EMBL" id="GHI29719.1"/>
    </source>
</evidence>
<name>A0ABQ3PXI2_9ACTN</name>
<evidence type="ECO:0008006" key="4">
    <source>
        <dbReference type="Google" id="ProtNLM"/>
    </source>
</evidence>
<keyword evidence="1" id="KW-0472">Membrane</keyword>
<feature type="transmembrane region" description="Helical" evidence="1">
    <location>
        <begin position="30"/>
        <end position="49"/>
    </location>
</feature>
<evidence type="ECO:0000256" key="1">
    <source>
        <dbReference type="SAM" id="Phobius"/>
    </source>
</evidence>
<organism evidence="2 3">
    <name type="scientific">Streptomyces daghestanicus</name>
    <dbReference type="NCBI Taxonomy" id="66885"/>
    <lineage>
        <taxon>Bacteria</taxon>
        <taxon>Bacillati</taxon>
        <taxon>Actinomycetota</taxon>
        <taxon>Actinomycetes</taxon>
        <taxon>Kitasatosporales</taxon>
        <taxon>Streptomycetaceae</taxon>
        <taxon>Streptomyces</taxon>
    </lineage>
</organism>
<reference evidence="2" key="1">
    <citation type="submission" date="2024-05" db="EMBL/GenBank/DDBJ databases">
        <title>Whole genome shotgun sequence of Streptomyces daghestanicus NBRC 12762.</title>
        <authorList>
            <person name="Komaki H."/>
            <person name="Tamura T."/>
        </authorList>
    </citation>
    <scope>NUCLEOTIDE SEQUENCE</scope>
    <source>
        <strain evidence="2">NBRC 12762</strain>
    </source>
</reference>
<gene>
    <name evidence="2" type="ORF">Sdagh_14490</name>
</gene>
<dbReference type="RefSeq" id="WP_226534806.1">
    <property type="nucleotide sequence ID" value="NZ_BNDX01000006.1"/>
</dbReference>
<evidence type="ECO:0000313" key="3">
    <source>
        <dbReference type="Proteomes" id="UP001052655"/>
    </source>
</evidence>
<comment type="caution">
    <text evidence="2">The sequence shown here is derived from an EMBL/GenBank/DDBJ whole genome shotgun (WGS) entry which is preliminary data.</text>
</comment>
<proteinExistence type="predicted"/>
<keyword evidence="3" id="KW-1185">Reference proteome</keyword>